<feature type="transmembrane region" description="Helical" evidence="10">
    <location>
        <begin position="240"/>
        <end position="260"/>
    </location>
</feature>
<protein>
    <recommendedName>
        <fullName evidence="10">Elongation of very long chain fatty acids protein</fullName>
        <ecNumber evidence="10">2.3.1.199</ecNumber>
    </recommendedName>
    <alternativeName>
        <fullName evidence="10">Very-long-chain 3-oxoacyl-CoA synthase</fullName>
    </alternativeName>
</protein>
<proteinExistence type="inferred from homology"/>
<evidence type="ECO:0000313" key="12">
    <source>
        <dbReference type="EMBL" id="ERL88359.1"/>
    </source>
</evidence>
<evidence type="ECO:0000256" key="5">
    <source>
        <dbReference type="ARBA" id="ARBA00022832"/>
    </source>
</evidence>
<keyword evidence="4 10" id="KW-0812">Transmembrane</keyword>
<dbReference type="PROSITE" id="PS01188">
    <property type="entry name" value="ELO"/>
    <property type="match status" value="1"/>
</dbReference>
<keyword evidence="9 10" id="KW-0275">Fatty acid biosynthesis</keyword>
<keyword evidence="8 10" id="KW-0472">Membrane</keyword>
<dbReference type="GO" id="GO:0034625">
    <property type="term" value="P:fatty acid elongation, monounsaturated fatty acid"/>
    <property type="evidence" value="ECO:0007669"/>
    <property type="project" value="TreeGrafter"/>
</dbReference>
<keyword evidence="2 10" id="KW-0444">Lipid biosynthesis</keyword>
<evidence type="ECO:0000256" key="4">
    <source>
        <dbReference type="ARBA" id="ARBA00022692"/>
    </source>
</evidence>
<evidence type="ECO:0000256" key="2">
    <source>
        <dbReference type="ARBA" id="ARBA00022516"/>
    </source>
</evidence>
<dbReference type="InterPro" id="IPR002076">
    <property type="entry name" value="ELO_fam"/>
</dbReference>
<keyword evidence="7 10" id="KW-0443">Lipid metabolism</keyword>
<dbReference type="PANTHER" id="PTHR11157">
    <property type="entry name" value="FATTY ACID ACYL TRANSFERASE-RELATED"/>
    <property type="match status" value="1"/>
</dbReference>
<keyword evidence="5 10" id="KW-0276">Fatty acid metabolism</keyword>
<dbReference type="GO" id="GO:0005789">
    <property type="term" value="C:endoplasmic reticulum membrane"/>
    <property type="evidence" value="ECO:0007669"/>
    <property type="project" value="TreeGrafter"/>
</dbReference>
<feature type="transmembrane region" description="Helical" evidence="10">
    <location>
        <begin position="41"/>
        <end position="60"/>
    </location>
</feature>
<evidence type="ECO:0000256" key="3">
    <source>
        <dbReference type="ARBA" id="ARBA00022679"/>
    </source>
</evidence>
<evidence type="ECO:0000256" key="10">
    <source>
        <dbReference type="RuleBase" id="RU361115"/>
    </source>
</evidence>
<comment type="subcellular location">
    <subcellularLocation>
        <location evidence="1">Membrane</location>
        <topology evidence="1">Multi-pass membrane protein</topology>
    </subcellularLocation>
</comment>
<dbReference type="AlphaFoldDB" id="U4U3B6"/>
<evidence type="ECO:0000256" key="7">
    <source>
        <dbReference type="ARBA" id="ARBA00023098"/>
    </source>
</evidence>
<evidence type="ECO:0000313" key="13">
    <source>
        <dbReference type="Proteomes" id="UP000030742"/>
    </source>
</evidence>
<keyword evidence="3 10" id="KW-0808">Transferase</keyword>
<comment type="catalytic activity">
    <reaction evidence="10">
        <text>a very-long-chain acyl-CoA + malonyl-CoA + H(+) = a very-long-chain 3-oxoacyl-CoA + CO2 + CoA</text>
        <dbReference type="Rhea" id="RHEA:32727"/>
        <dbReference type="ChEBI" id="CHEBI:15378"/>
        <dbReference type="ChEBI" id="CHEBI:16526"/>
        <dbReference type="ChEBI" id="CHEBI:57287"/>
        <dbReference type="ChEBI" id="CHEBI:57384"/>
        <dbReference type="ChEBI" id="CHEBI:90725"/>
        <dbReference type="ChEBI" id="CHEBI:90736"/>
        <dbReference type="EC" id="2.3.1.199"/>
    </reaction>
</comment>
<feature type="transmembrane region" description="Helical" evidence="10">
    <location>
        <begin position="176"/>
        <end position="195"/>
    </location>
</feature>
<dbReference type="Pfam" id="PF01151">
    <property type="entry name" value="ELO"/>
    <property type="match status" value="1"/>
</dbReference>
<dbReference type="EMBL" id="KB632056">
    <property type="protein sequence ID" value="ERL88359.1"/>
    <property type="molecule type" value="Genomic_DNA"/>
</dbReference>
<dbReference type="GO" id="GO:0030148">
    <property type="term" value="P:sphingolipid biosynthetic process"/>
    <property type="evidence" value="ECO:0007669"/>
    <property type="project" value="TreeGrafter"/>
</dbReference>
<feature type="region of interest" description="Disordered" evidence="11">
    <location>
        <begin position="307"/>
        <end position="334"/>
    </location>
</feature>
<feature type="transmembrane region" description="Helical" evidence="10">
    <location>
        <begin position="122"/>
        <end position="141"/>
    </location>
</feature>
<evidence type="ECO:0000256" key="1">
    <source>
        <dbReference type="ARBA" id="ARBA00004141"/>
    </source>
</evidence>
<comment type="similarity">
    <text evidence="10">Belongs to the ELO family.</text>
</comment>
<feature type="transmembrane region" description="Helical" evidence="10">
    <location>
        <begin position="72"/>
        <end position="91"/>
    </location>
</feature>
<organism evidence="12 13">
    <name type="scientific">Dendroctonus ponderosae</name>
    <name type="common">Mountain pine beetle</name>
    <dbReference type="NCBI Taxonomy" id="77166"/>
    <lineage>
        <taxon>Eukaryota</taxon>
        <taxon>Metazoa</taxon>
        <taxon>Ecdysozoa</taxon>
        <taxon>Arthropoda</taxon>
        <taxon>Hexapoda</taxon>
        <taxon>Insecta</taxon>
        <taxon>Pterygota</taxon>
        <taxon>Neoptera</taxon>
        <taxon>Endopterygota</taxon>
        <taxon>Coleoptera</taxon>
        <taxon>Polyphaga</taxon>
        <taxon>Cucujiformia</taxon>
        <taxon>Curculionidae</taxon>
        <taxon>Scolytinae</taxon>
        <taxon>Dendroctonus</taxon>
    </lineage>
</organism>
<evidence type="ECO:0000256" key="11">
    <source>
        <dbReference type="SAM" id="MobiDB-lite"/>
    </source>
</evidence>
<evidence type="ECO:0000256" key="9">
    <source>
        <dbReference type="ARBA" id="ARBA00023160"/>
    </source>
</evidence>
<dbReference type="EC" id="2.3.1.199" evidence="10"/>
<gene>
    <name evidence="12" type="ORF">D910_05746</name>
</gene>
<keyword evidence="6 10" id="KW-1133">Transmembrane helix</keyword>
<dbReference type="GO" id="GO:0009922">
    <property type="term" value="F:fatty acid elongase activity"/>
    <property type="evidence" value="ECO:0007669"/>
    <property type="project" value="UniProtKB-EC"/>
</dbReference>
<dbReference type="Proteomes" id="UP000030742">
    <property type="component" value="Unassembled WGS sequence"/>
</dbReference>
<dbReference type="InterPro" id="IPR030457">
    <property type="entry name" value="ELO_CS"/>
</dbReference>
<feature type="transmembrane region" description="Helical" evidence="10">
    <location>
        <begin position="216"/>
        <end position="234"/>
    </location>
</feature>
<dbReference type="GO" id="GO:0034626">
    <property type="term" value="P:fatty acid elongation, polyunsaturated fatty acid"/>
    <property type="evidence" value="ECO:0007669"/>
    <property type="project" value="TreeGrafter"/>
</dbReference>
<evidence type="ECO:0000256" key="6">
    <source>
        <dbReference type="ARBA" id="ARBA00022989"/>
    </source>
</evidence>
<accession>U4U3B6</accession>
<dbReference type="GO" id="GO:0042761">
    <property type="term" value="P:very long-chain fatty acid biosynthetic process"/>
    <property type="evidence" value="ECO:0007669"/>
    <property type="project" value="TreeGrafter"/>
</dbReference>
<dbReference type="PANTHER" id="PTHR11157:SF103">
    <property type="entry name" value="ELONGATION OF VERY LONG CHAIN FATTY ACIDS PROTEIN"/>
    <property type="match status" value="1"/>
</dbReference>
<evidence type="ECO:0000256" key="8">
    <source>
        <dbReference type="ARBA" id="ARBA00023136"/>
    </source>
</evidence>
<name>U4U3B6_DENPD</name>
<sequence length="334" mass="39208">MLQLNMAALLNLVVDNYHELLETTKHPIVDSWLFMQSPMPVFTILVLYLWFVLSLGPNYMKNRKPFELKNAMIFYNLYQVLFSVWLCSHALNVEDVIPHFFNHTCKNPSPDKDFQELLSRGAWWYFFSKITELLDTVFFVLRKKDSQISFLHVYHHSITMVGSWAYLKYLPGEQGVFIGFLNSLVHVVMYFYYFLSALGPRYQKYLWWKKYMTWMQLTQFGIMLLYLAFIVVMDCKLPRALTYFFVANVMIFIYLFSDYYRKAYYANPKRLLKNSQTTGNGVCQHKNGLVVNGTFIENAHIDDGVKKRPVNSKSANQCDSGFALPSDINDKKKG</sequence>
<dbReference type="OrthoDB" id="434092at2759"/>
<reference evidence="12 13" key="1">
    <citation type="journal article" date="2013" name="Genome Biol.">
        <title>Draft genome of the mountain pine beetle, Dendroctonus ponderosae Hopkins, a major forest pest.</title>
        <authorList>
            <person name="Keeling C.I."/>
            <person name="Yuen M.M."/>
            <person name="Liao N.Y."/>
            <person name="Docking T.R."/>
            <person name="Chan S.K."/>
            <person name="Taylor G.A."/>
            <person name="Palmquist D.L."/>
            <person name="Jackman S.D."/>
            <person name="Nguyen A."/>
            <person name="Li M."/>
            <person name="Henderson H."/>
            <person name="Janes J.K."/>
            <person name="Zhao Y."/>
            <person name="Pandoh P."/>
            <person name="Moore R."/>
            <person name="Sperling F.A."/>
            <person name="Huber D.P."/>
            <person name="Birol I."/>
            <person name="Jones S.J."/>
            <person name="Bohlmann J."/>
        </authorList>
    </citation>
    <scope>NUCLEOTIDE SEQUENCE</scope>
</reference>
<dbReference type="GO" id="GO:0019367">
    <property type="term" value="P:fatty acid elongation, saturated fatty acid"/>
    <property type="evidence" value="ECO:0007669"/>
    <property type="project" value="TreeGrafter"/>
</dbReference>
<feature type="transmembrane region" description="Helical" evidence="10">
    <location>
        <begin position="153"/>
        <end position="170"/>
    </location>
</feature>